<evidence type="ECO:0000259" key="6">
    <source>
        <dbReference type="Pfam" id="PF04127"/>
    </source>
</evidence>
<evidence type="ECO:0000259" key="5">
    <source>
        <dbReference type="Pfam" id="PF02441"/>
    </source>
</evidence>
<keyword evidence="3" id="KW-0479">Metal-binding</keyword>
<dbReference type="Pfam" id="PF02441">
    <property type="entry name" value="Flavoprotein"/>
    <property type="match status" value="1"/>
</dbReference>
<accession>A0A1S7LKU9</accession>
<dbReference type="Gene3D" id="3.40.50.1950">
    <property type="entry name" value="Flavin prenyltransferase-like"/>
    <property type="match status" value="1"/>
</dbReference>
<dbReference type="Pfam" id="PF04127">
    <property type="entry name" value="DFP"/>
    <property type="match status" value="1"/>
</dbReference>
<keyword evidence="1 3" id="KW-0210">Decarboxylase</keyword>
<protein>
    <recommendedName>
        <fullName evidence="3">Coenzyme A biosynthesis bifunctional protein CoaBC</fullName>
    </recommendedName>
    <alternativeName>
        <fullName evidence="3">DNA/pantothenate metabolism flavoprotein</fullName>
    </alternativeName>
    <alternativeName>
        <fullName evidence="3">Phosphopantothenoylcysteine synthetase/decarboxylase</fullName>
        <shortName evidence="3">PPCS-PPCDC</shortName>
    </alternativeName>
    <domain>
        <recommendedName>
            <fullName evidence="3">Phosphopantothenoylcysteine decarboxylase</fullName>
            <shortName evidence="3">PPC decarboxylase</shortName>
            <shortName evidence="3">PPC-DC</shortName>
            <ecNumber evidence="3">4.1.1.36</ecNumber>
        </recommendedName>
        <alternativeName>
            <fullName evidence="3">CoaC</fullName>
        </alternativeName>
    </domain>
    <domain>
        <recommendedName>
            <fullName evidence="3">Phosphopantothenate--cysteine ligase</fullName>
            <ecNumber evidence="3">6.3.2.5</ecNumber>
        </recommendedName>
        <alternativeName>
            <fullName evidence="3">CoaB</fullName>
        </alternativeName>
        <alternativeName>
            <fullName evidence="3">Phosphopantothenoylcysteine synthetase</fullName>
            <shortName evidence="3">PPC synthetase</shortName>
            <shortName evidence="3">PPC-S</shortName>
        </alternativeName>
    </domain>
</protein>
<feature type="domain" description="DNA/pantothenate metabolism flavoprotein C-terminal" evidence="6">
    <location>
        <begin position="187"/>
        <end position="409"/>
    </location>
</feature>
<keyword evidence="3 4" id="KW-0285">Flavoprotein</keyword>
<dbReference type="GO" id="GO:0004633">
    <property type="term" value="F:phosphopantothenoylcysteine decarboxylase activity"/>
    <property type="evidence" value="ECO:0007669"/>
    <property type="project" value="UniProtKB-UniRule"/>
</dbReference>
<dbReference type="InterPro" id="IPR036551">
    <property type="entry name" value="Flavin_trans-like"/>
</dbReference>
<feature type="region of interest" description="Phosphopantothenoylcysteine decarboxylase" evidence="3">
    <location>
        <begin position="1"/>
        <end position="191"/>
    </location>
</feature>
<keyword evidence="3 4" id="KW-0436">Ligase</keyword>
<comment type="catalytic activity">
    <reaction evidence="3 4">
        <text>N-[(R)-4-phosphopantothenoyl]-L-cysteine + H(+) = (R)-4'-phosphopantetheine + CO2</text>
        <dbReference type="Rhea" id="RHEA:16793"/>
        <dbReference type="ChEBI" id="CHEBI:15378"/>
        <dbReference type="ChEBI" id="CHEBI:16526"/>
        <dbReference type="ChEBI" id="CHEBI:59458"/>
        <dbReference type="ChEBI" id="CHEBI:61723"/>
        <dbReference type="EC" id="4.1.1.36"/>
    </reaction>
</comment>
<feature type="active site" description="Proton donor" evidence="3">
    <location>
        <position position="160"/>
    </location>
</feature>
<gene>
    <name evidence="3 7" type="primary">coaBC</name>
    <name evidence="7" type="ORF">MAGMO_3117</name>
</gene>
<dbReference type="EC" id="6.3.2.5" evidence="3"/>
<keyword evidence="2 3" id="KW-0456">Lyase</keyword>
<comment type="catalytic activity">
    <reaction evidence="3 4">
        <text>(R)-4'-phosphopantothenate + L-cysteine + CTP = N-[(R)-4-phosphopantothenoyl]-L-cysteine + CMP + diphosphate + H(+)</text>
        <dbReference type="Rhea" id="RHEA:19397"/>
        <dbReference type="ChEBI" id="CHEBI:10986"/>
        <dbReference type="ChEBI" id="CHEBI:15378"/>
        <dbReference type="ChEBI" id="CHEBI:33019"/>
        <dbReference type="ChEBI" id="CHEBI:35235"/>
        <dbReference type="ChEBI" id="CHEBI:37563"/>
        <dbReference type="ChEBI" id="CHEBI:59458"/>
        <dbReference type="ChEBI" id="CHEBI:60377"/>
        <dbReference type="EC" id="6.3.2.5"/>
    </reaction>
</comment>
<dbReference type="PANTHER" id="PTHR14359">
    <property type="entry name" value="HOMO-OLIGOMERIC FLAVIN CONTAINING CYS DECARBOXYLASE FAMILY"/>
    <property type="match status" value="1"/>
</dbReference>
<feature type="binding site" evidence="3">
    <location>
        <position position="288"/>
    </location>
    <ligand>
        <name>CTP</name>
        <dbReference type="ChEBI" id="CHEBI:37563"/>
    </ligand>
</feature>
<evidence type="ECO:0000256" key="2">
    <source>
        <dbReference type="ARBA" id="ARBA00023239"/>
    </source>
</evidence>
<comment type="similarity">
    <text evidence="3 4">In the N-terminal section; belongs to the HFCD (homo-oligomeric flavin containing Cys decarboxylase) superfamily.</text>
</comment>
<feature type="binding site" evidence="3">
    <location>
        <position position="298"/>
    </location>
    <ligand>
        <name>CTP</name>
        <dbReference type="ChEBI" id="CHEBI:37563"/>
    </ligand>
</feature>
<comment type="function">
    <text evidence="4">Catalyzes two steps in the biosynthesis of coenzyme A. In the first step cysteine is conjugated to 4'-phosphopantothenate to form 4-phosphopantothenoylcysteine, in the latter compound is decarboxylated to form 4'-phosphopantotheine.</text>
</comment>
<comment type="function">
    <text evidence="3">Catalyzes two sequential steps in the biosynthesis of coenzyme A. In the first step cysteine is conjugated to 4'-phosphopantothenate to form 4-phosphopantothenoylcysteine. In the second step the latter compound is decarboxylated to form 4'-phosphopantotheine.</text>
</comment>
<feature type="binding site" evidence="3">
    <location>
        <position position="355"/>
    </location>
    <ligand>
        <name>CTP</name>
        <dbReference type="ChEBI" id="CHEBI:37563"/>
    </ligand>
</feature>
<keyword evidence="3" id="KW-0460">Magnesium</keyword>
<feature type="region of interest" description="Phosphopantothenate--cysteine ligase" evidence="3">
    <location>
        <begin position="192"/>
        <end position="413"/>
    </location>
</feature>
<dbReference type="SUPFAM" id="SSF52507">
    <property type="entry name" value="Homo-oligomeric flavin-containing Cys decarboxylases, HFCD"/>
    <property type="match status" value="1"/>
</dbReference>
<comment type="pathway">
    <text evidence="3 4">Cofactor biosynthesis; coenzyme A biosynthesis; CoA from (R)-pantothenate: step 3/5.</text>
</comment>
<dbReference type="InterPro" id="IPR005252">
    <property type="entry name" value="CoaBC"/>
</dbReference>
<dbReference type="GO" id="GO:0015941">
    <property type="term" value="P:pantothenate catabolic process"/>
    <property type="evidence" value="ECO:0007669"/>
    <property type="project" value="InterPro"/>
</dbReference>
<dbReference type="GO" id="GO:0046872">
    <property type="term" value="F:metal ion binding"/>
    <property type="evidence" value="ECO:0007669"/>
    <property type="project" value="UniProtKB-KW"/>
</dbReference>
<feature type="domain" description="Flavoprotein" evidence="5">
    <location>
        <begin position="7"/>
        <end position="180"/>
    </location>
</feature>
<proteinExistence type="inferred from homology"/>
<evidence type="ECO:0000313" key="7">
    <source>
        <dbReference type="EMBL" id="CRH07258.1"/>
    </source>
</evidence>
<dbReference type="Gene3D" id="3.40.50.10300">
    <property type="entry name" value="CoaB-like"/>
    <property type="match status" value="1"/>
</dbReference>
<dbReference type="GO" id="GO:0010181">
    <property type="term" value="F:FMN binding"/>
    <property type="evidence" value="ECO:0007669"/>
    <property type="project" value="UniProtKB-UniRule"/>
</dbReference>
<organism evidence="7">
    <name type="scientific">Magnetococcus massalia (strain MO-1)</name>
    <dbReference type="NCBI Taxonomy" id="451514"/>
    <lineage>
        <taxon>Bacteria</taxon>
        <taxon>Pseudomonadati</taxon>
        <taxon>Pseudomonadota</taxon>
        <taxon>Magnetococcia</taxon>
        <taxon>Magnetococcales</taxon>
        <taxon>Magnetococcaceae</taxon>
        <taxon>Magnetococcus</taxon>
    </lineage>
</organism>
<dbReference type="NCBIfam" id="TIGR00521">
    <property type="entry name" value="coaBC_dfp"/>
    <property type="match status" value="1"/>
</dbReference>
<feature type="binding site" evidence="3">
    <location>
        <position position="351"/>
    </location>
    <ligand>
        <name>CTP</name>
        <dbReference type="ChEBI" id="CHEBI:37563"/>
    </ligand>
</feature>
<comment type="cofactor">
    <cofactor evidence="3">
        <name>FMN</name>
        <dbReference type="ChEBI" id="CHEBI:58210"/>
    </cofactor>
    <text evidence="3">Binds 1 FMN per subunit.</text>
</comment>
<reference evidence="7" key="1">
    <citation type="submission" date="2015-04" db="EMBL/GenBank/DDBJ databases">
        <authorList>
            <person name="Syromyatnikov M.Y."/>
            <person name="Popov V.N."/>
        </authorList>
    </citation>
    <scope>NUCLEOTIDE SEQUENCE</scope>
    <source>
        <strain evidence="7">MO-1</strain>
    </source>
</reference>
<dbReference type="GO" id="GO:0015937">
    <property type="term" value="P:coenzyme A biosynthetic process"/>
    <property type="evidence" value="ECO:0007669"/>
    <property type="project" value="UniProtKB-UniRule"/>
</dbReference>
<evidence type="ECO:0000256" key="4">
    <source>
        <dbReference type="RuleBase" id="RU364078"/>
    </source>
</evidence>
<keyword evidence="3" id="KW-0511">Multifunctional enzyme</keyword>
<comment type="cofactor">
    <cofactor evidence="3">
        <name>Mg(2+)</name>
        <dbReference type="ChEBI" id="CHEBI:18420"/>
    </cofactor>
</comment>
<dbReference type="EMBL" id="LO017727">
    <property type="protein sequence ID" value="CRH07258.1"/>
    <property type="molecule type" value="Genomic_DNA"/>
</dbReference>
<comment type="similarity">
    <text evidence="3 4">In the C-terminal section; belongs to the PPC synthetase family.</text>
</comment>
<dbReference type="EC" id="4.1.1.36" evidence="3"/>
<evidence type="ECO:0000256" key="3">
    <source>
        <dbReference type="HAMAP-Rule" id="MF_02225"/>
    </source>
</evidence>
<feature type="binding site" evidence="3">
    <location>
        <position position="337"/>
    </location>
    <ligand>
        <name>CTP</name>
        <dbReference type="ChEBI" id="CHEBI:37563"/>
    </ligand>
</feature>
<dbReference type="UniPathway" id="UPA00241">
    <property type="reaction ID" value="UER00353"/>
</dbReference>
<evidence type="ECO:0000256" key="1">
    <source>
        <dbReference type="ARBA" id="ARBA00022793"/>
    </source>
</evidence>
<comment type="pathway">
    <text evidence="3 4">Cofactor biosynthesis; coenzyme A biosynthesis; CoA from (R)-pantothenate: step 2/5.</text>
</comment>
<dbReference type="HAMAP" id="MF_02225">
    <property type="entry name" value="CoaBC"/>
    <property type="match status" value="1"/>
</dbReference>
<keyword evidence="3 4" id="KW-0288">FMN</keyword>
<dbReference type="InterPro" id="IPR007085">
    <property type="entry name" value="DNA/pantothenate-metab_flavo_C"/>
</dbReference>
<dbReference type="PANTHER" id="PTHR14359:SF6">
    <property type="entry name" value="PHOSPHOPANTOTHENOYLCYSTEINE DECARBOXYLASE"/>
    <property type="match status" value="1"/>
</dbReference>
<dbReference type="InterPro" id="IPR003382">
    <property type="entry name" value="Flavoprotein"/>
</dbReference>
<sequence length="413" mass="44827">MNFWQDKKLVIGVSGGIAAYKTLDLIRRIKETGGQIEALIATRSALNFVTPLSLTALSGAPLYDNLFSLTQEQEMGHIRLAREADLVMVVPATADLMARMAQGRADDLLTAMLLARRGPTLLAPAMNGGMWENPATQRNVATLQGDGIRFVGPGEGEMACGEQGVGRMSEPLEIIEAARQVLTPQRLQGRRILITAGPTVEAVDPVRYISNRSSGRMGLSIAKAARRLGADVVLIHGPIQLDPAMGGVGLSAGSMTTLAVESAEQMFTAVQQHWPQCDAGVLSAAVADYRPEQCAEQKIKKKIGVEQDSLQWSLTRNPDILAYLGGHKAPHQRLVGFAAETENLLANAQEKRQRKGCDLMVANDVSRSDIGFDSVLNELLVIDGEERVESWPKAEKQFLAERLMLRVADLLDR</sequence>
<dbReference type="InterPro" id="IPR035929">
    <property type="entry name" value="CoaB-like_sf"/>
</dbReference>
<dbReference type="SUPFAM" id="SSF102645">
    <property type="entry name" value="CoaB-like"/>
    <property type="match status" value="1"/>
</dbReference>
<comment type="caution">
    <text evidence="3">Lacks conserved residue(s) required for the propagation of feature annotation.</text>
</comment>
<feature type="binding site" evidence="3">
    <location>
        <begin position="318"/>
        <end position="321"/>
    </location>
    <ligand>
        <name>CTP</name>
        <dbReference type="ChEBI" id="CHEBI:37563"/>
    </ligand>
</feature>
<dbReference type="GO" id="GO:0004632">
    <property type="term" value="F:phosphopantothenate--cysteine ligase activity"/>
    <property type="evidence" value="ECO:0007669"/>
    <property type="project" value="UniProtKB-UniRule"/>
</dbReference>
<name>A0A1S7LKU9_MAGMO</name>
<dbReference type="AlphaFoldDB" id="A0A1S7LKU9"/>
<dbReference type="GO" id="GO:0071513">
    <property type="term" value="C:phosphopantothenoylcysteine decarboxylase complex"/>
    <property type="evidence" value="ECO:0007669"/>
    <property type="project" value="TreeGrafter"/>
</dbReference>